<protein>
    <recommendedName>
        <fullName evidence="2">AbiEi antitoxin N-terminal domain-containing protein</fullName>
    </recommendedName>
</protein>
<keyword evidence="1" id="KW-0812">Transmembrane</keyword>
<name>A0A7I9V0L2_9ACTN</name>
<comment type="caution">
    <text evidence="4">The sequence shown here is derived from an EMBL/GenBank/DDBJ whole genome shotgun (WGS) entry which is preliminary data.</text>
</comment>
<evidence type="ECO:0000313" key="4">
    <source>
        <dbReference type="EMBL" id="GED98994.1"/>
    </source>
</evidence>
<dbReference type="EMBL" id="BJOU01000012">
    <property type="protein sequence ID" value="GED98937.1"/>
    <property type="molecule type" value="Genomic_DNA"/>
</dbReference>
<feature type="transmembrane region" description="Helical" evidence="1">
    <location>
        <begin position="76"/>
        <end position="96"/>
    </location>
</feature>
<accession>A0A7I9V0L2</accession>
<dbReference type="InterPro" id="IPR025159">
    <property type="entry name" value="AbiEi_N"/>
</dbReference>
<dbReference type="Proteomes" id="UP000444980">
    <property type="component" value="Unassembled WGS sequence"/>
</dbReference>
<sequence>MIAGNPVPSPLRLRGMDLDEFLIRHDGVISRQQALGLGMSSAAISRRVDSGRWRGVTRGVYLAAGHPRSARAQARLAVAAVGPTAVLGGAAAAWWLGFVADEPHRQVVFTSAVGDHRRRTSTSLVRHRRLCAEDVSIHRHLRVTSPALTALDAAEEIGLKALDAVLLRRFTTVDGLLRAHARYPTVRDKSDRG</sequence>
<evidence type="ECO:0000256" key="1">
    <source>
        <dbReference type="SAM" id="Phobius"/>
    </source>
</evidence>
<gene>
    <name evidence="3" type="ORF">nbrc107697_29760</name>
    <name evidence="4" type="ORF">nbrc107697_30330</name>
</gene>
<dbReference type="EMBL" id="BJOU01000017">
    <property type="protein sequence ID" value="GED98994.1"/>
    <property type="molecule type" value="Genomic_DNA"/>
</dbReference>
<feature type="domain" description="AbiEi antitoxin N-terminal" evidence="2">
    <location>
        <begin position="17"/>
        <end position="62"/>
    </location>
</feature>
<evidence type="ECO:0000313" key="5">
    <source>
        <dbReference type="Proteomes" id="UP000444980"/>
    </source>
</evidence>
<keyword evidence="5" id="KW-1185">Reference proteome</keyword>
<keyword evidence="1" id="KW-1133">Transmembrane helix</keyword>
<dbReference type="Pfam" id="PF13338">
    <property type="entry name" value="AbiEi_4"/>
    <property type="match status" value="1"/>
</dbReference>
<reference evidence="5" key="1">
    <citation type="submission" date="2019-06" db="EMBL/GenBank/DDBJ databases">
        <title>Gordonia isolated from sludge of a wastewater treatment plant.</title>
        <authorList>
            <person name="Tamura T."/>
            <person name="Aoyama K."/>
            <person name="Kang Y."/>
            <person name="Saito S."/>
            <person name="Akiyama N."/>
            <person name="Yazawa K."/>
            <person name="Gonoi T."/>
            <person name="Mikami Y."/>
        </authorList>
    </citation>
    <scope>NUCLEOTIDE SEQUENCE [LARGE SCALE GENOMIC DNA]</scope>
    <source>
        <strain evidence="5">NBRC 107697</strain>
    </source>
</reference>
<organism evidence="4 5">
    <name type="scientific">Gordonia crocea</name>
    <dbReference type="NCBI Taxonomy" id="589162"/>
    <lineage>
        <taxon>Bacteria</taxon>
        <taxon>Bacillati</taxon>
        <taxon>Actinomycetota</taxon>
        <taxon>Actinomycetes</taxon>
        <taxon>Mycobacteriales</taxon>
        <taxon>Gordoniaceae</taxon>
        <taxon>Gordonia</taxon>
    </lineage>
</organism>
<evidence type="ECO:0000313" key="3">
    <source>
        <dbReference type="EMBL" id="GED98937.1"/>
    </source>
</evidence>
<proteinExistence type="predicted"/>
<evidence type="ECO:0000259" key="2">
    <source>
        <dbReference type="Pfam" id="PF13338"/>
    </source>
</evidence>
<dbReference type="AlphaFoldDB" id="A0A7I9V0L2"/>
<keyword evidence="1" id="KW-0472">Membrane</keyword>
<reference evidence="4" key="2">
    <citation type="journal article" date="2020" name="Int. J. Syst. Evol. Microbiol.">
        <title>Gordonia crocea sp. nov. and Gordonia spumicola sp. nov. isolated from sludge of a wastewater treatment plant.</title>
        <authorList>
            <person name="Tamura T."/>
            <person name="Saito S."/>
            <person name="Hamada M."/>
            <person name="Kang Y."/>
            <person name="Hoshino Y."/>
            <person name="Gonoi T."/>
            <person name="Mikami Y."/>
            <person name="Yaguchi T."/>
        </authorList>
    </citation>
    <scope>NUCLEOTIDE SEQUENCE</scope>
    <source>
        <strain evidence="4">NBRC 107697</strain>
    </source>
</reference>